<name>A0A5D2NG05_GOSTO</name>
<reference evidence="1 2" key="1">
    <citation type="submission" date="2019-07" db="EMBL/GenBank/DDBJ databases">
        <title>WGS assembly of Gossypium tomentosum.</title>
        <authorList>
            <person name="Chen Z.J."/>
            <person name="Sreedasyam A."/>
            <person name="Ando A."/>
            <person name="Song Q."/>
            <person name="De L."/>
            <person name="Hulse-Kemp A."/>
            <person name="Ding M."/>
            <person name="Ye W."/>
            <person name="Kirkbride R."/>
            <person name="Jenkins J."/>
            <person name="Plott C."/>
            <person name="Lovell J."/>
            <person name="Lin Y.-M."/>
            <person name="Vaughn R."/>
            <person name="Liu B."/>
            <person name="Li W."/>
            <person name="Simpson S."/>
            <person name="Scheffler B."/>
            <person name="Saski C."/>
            <person name="Grover C."/>
            <person name="Hu G."/>
            <person name="Conover J."/>
            <person name="Carlson J."/>
            <person name="Shu S."/>
            <person name="Boston L."/>
            <person name="Williams M."/>
            <person name="Peterson D."/>
            <person name="Mcgee K."/>
            <person name="Jones D."/>
            <person name="Wendel J."/>
            <person name="Stelly D."/>
            <person name="Grimwood J."/>
            <person name="Schmutz J."/>
        </authorList>
    </citation>
    <scope>NUCLEOTIDE SEQUENCE [LARGE SCALE GENOMIC DNA]</scope>
    <source>
        <strain evidence="1">7179.01</strain>
    </source>
</reference>
<proteinExistence type="predicted"/>
<evidence type="ECO:0000313" key="2">
    <source>
        <dbReference type="Proteomes" id="UP000322667"/>
    </source>
</evidence>
<organism evidence="1 2">
    <name type="scientific">Gossypium tomentosum</name>
    <name type="common">Hawaiian cotton</name>
    <name type="synonym">Gossypium sandvicense</name>
    <dbReference type="NCBI Taxonomy" id="34277"/>
    <lineage>
        <taxon>Eukaryota</taxon>
        <taxon>Viridiplantae</taxon>
        <taxon>Streptophyta</taxon>
        <taxon>Embryophyta</taxon>
        <taxon>Tracheophyta</taxon>
        <taxon>Spermatophyta</taxon>
        <taxon>Magnoliopsida</taxon>
        <taxon>eudicotyledons</taxon>
        <taxon>Gunneridae</taxon>
        <taxon>Pentapetalae</taxon>
        <taxon>rosids</taxon>
        <taxon>malvids</taxon>
        <taxon>Malvales</taxon>
        <taxon>Malvaceae</taxon>
        <taxon>Malvoideae</taxon>
        <taxon>Gossypium</taxon>
    </lineage>
</organism>
<dbReference type="Proteomes" id="UP000322667">
    <property type="component" value="Chromosome A11"/>
</dbReference>
<accession>A0A5D2NG05</accession>
<sequence>MADSQGMGYGASWGLRLVDVEAWAWAWAWLWHKEAVRC</sequence>
<dbReference type="AlphaFoldDB" id="A0A5D2NG05"/>
<evidence type="ECO:0000313" key="1">
    <source>
        <dbReference type="EMBL" id="TYI02802.1"/>
    </source>
</evidence>
<keyword evidence="2" id="KW-1185">Reference proteome</keyword>
<gene>
    <name evidence="1" type="ORF">ES332_A11G293000v1</name>
</gene>
<protein>
    <submittedName>
        <fullName evidence="1">Uncharacterized protein</fullName>
    </submittedName>
</protein>
<dbReference type="EMBL" id="CM017620">
    <property type="protein sequence ID" value="TYI02802.1"/>
    <property type="molecule type" value="Genomic_DNA"/>
</dbReference>